<evidence type="ECO:0000256" key="1">
    <source>
        <dbReference type="SAM" id="MobiDB-lite"/>
    </source>
</evidence>
<feature type="compositionally biased region" description="Polar residues" evidence="1">
    <location>
        <begin position="120"/>
        <end position="135"/>
    </location>
</feature>
<reference evidence="2" key="3">
    <citation type="submission" date="2018-07" db="EMBL/GenBank/DDBJ databases">
        <title>WGS assembly of Glycine max.</title>
        <authorList>
            <person name="Schmutz J."/>
            <person name="Cannon S."/>
            <person name="Schlueter J."/>
            <person name="Ma J."/>
            <person name="Mitros T."/>
            <person name="Nelson W."/>
            <person name="Hyten D."/>
            <person name="Song Q."/>
            <person name="Thelen J."/>
            <person name="Cheng J."/>
            <person name="Xu D."/>
            <person name="Hellsten U."/>
            <person name="May G."/>
            <person name="Yu Y."/>
            <person name="Sakurai T."/>
            <person name="Umezawa T."/>
            <person name="Bhattacharyya M."/>
            <person name="Sandhu D."/>
            <person name="Valliyodan B."/>
            <person name="Lindquist E."/>
            <person name="Peto M."/>
            <person name="Grant D."/>
            <person name="Shu S."/>
            <person name="Goodstein D."/>
            <person name="Barry K."/>
            <person name="Futrell-Griggs M."/>
            <person name="Abernathy B."/>
            <person name="Du J."/>
            <person name="Tian Z."/>
            <person name="Zhu L."/>
            <person name="Gill N."/>
            <person name="Joshi T."/>
            <person name="Libault M."/>
            <person name="Sethuraman A."/>
            <person name="Zhang X."/>
            <person name="Shinozaki K."/>
            <person name="Nguyen H."/>
            <person name="Wing R."/>
            <person name="Cregan P."/>
            <person name="Specht J."/>
            <person name="Grimwood J."/>
            <person name="Rokhsar D."/>
            <person name="Stacey G."/>
            <person name="Shoemaker R."/>
            <person name="Jackson S."/>
        </authorList>
    </citation>
    <scope>NUCLEOTIDE SEQUENCE</scope>
    <source>
        <tissue evidence="2">Callus</tissue>
    </source>
</reference>
<organism evidence="2">
    <name type="scientific">Glycine max</name>
    <name type="common">Soybean</name>
    <name type="synonym">Glycine hispida</name>
    <dbReference type="NCBI Taxonomy" id="3847"/>
    <lineage>
        <taxon>Eukaryota</taxon>
        <taxon>Viridiplantae</taxon>
        <taxon>Streptophyta</taxon>
        <taxon>Embryophyta</taxon>
        <taxon>Tracheophyta</taxon>
        <taxon>Spermatophyta</taxon>
        <taxon>Magnoliopsida</taxon>
        <taxon>eudicotyledons</taxon>
        <taxon>Gunneridae</taxon>
        <taxon>Pentapetalae</taxon>
        <taxon>rosids</taxon>
        <taxon>fabids</taxon>
        <taxon>Fabales</taxon>
        <taxon>Fabaceae</taxon>
        <taxon>Papilionoideae</taxon>
        <taxon>50 kb inversion clade</taxon>
        <taxon>NPAAA clade</taxon>
        <taxon>indigoferoid/millettioid clade</taxon>
        <taxon>Phaseoleae</taxon>
        <taxon>Glycine</taxon>
        <taxon>Glycine subgen. Soja</taxon>
    </lineage>
</organism>
<dbReference type="InParanoid" id="A0A0R0G9I0"/>
<evidence type="ECO:0000313" key="3">
    <source>
        <dbReference type="EnsemblPlants" id="KRH12009"/>
    </source>
</evidence>
<name>A0A0R0G9I0_SOYBN</name>
<dbReference type="PaxDb" id="3847-GLYMA15G15580.2"/>
<proteinExistence type="predicted"/>
<feature type="compositionally biased region" description="Basic and acidic residues" evidence="1">
    <location>
        <begin position="36"/>
        <end position="46"/>
    </location>
</feature>
<reference evidence="2 3" key="1">
    <citation type="journal article" date="2010" name="Nature">
        <title>Genome sequence of the palaeopolyploid soybean.</title>
        <authorList>
            <person name="Schmutz J."/>
            <person name="Cannon S.B."/>
            <person name="Schlueter J."/>
            <person name="Ma J."/>
            <person name="Mitros T."/>
            <person name="Nelson W."/>
            <person name="Hyten D.L."/>
            <person name="Song Q."/>
            <person name="Thelen J.J."/>
            <person name="Cheng J."/>
            <person name="Xu D."/>
            <person name="Hellsten U."/>
            <person name="May G.D."/>
            <person name="Yu Y."/>
            <person name="Sakurai T."/>
            <person name="Umezawa T."/>
            <person name="Bhattacharyya M.K."/>
            <person name="Sandhu D."/>
            <person name="Valliyodan B."/>
            <person name="Lindquist E."/>
            <person name="Peto M."/>
            <person name="Grant D."/>
            <person name="Shu S."/>
            <person name="Goodstein D."/>
            <person name="Barry K."/>
            <person name="Futrell-Griggs M."/>
            <person name="Abernathy B."/>
            <person name="Du J."/>
            <person name="Tian Z."/>
            <person name="Zhu L."/>
            <person name="Gill N."/>
            <person name="Joshi T."/>
            <person name="Libault M."/>
            <person name="Sethuraman A."/>
            <person name="Zhang X.-C."/>
            <person name="Shinozaki K."/>
            <person name="Nguyen H.T."/>
            <person name="Wing R.A."/>
            <person name="Cregan P."/>
            <person name="Specht J."/>
            <person name="Grimwood J."/>
            <person name="Rokhsar D."/>
            <person name="Stacey G."/>
            <person name="Shoemaker R.C."/>
            <person name="Jackson S.A."/>
        </authorList>
    </citation>
    <scope>NUCLEOTIDE SEQUENCE</scope>
    <source>
        <strain evidence="3">cv. Williams 82</strain>
        <tissue evidence="2">Callus</tissue>
    </source>
</reference>
<feature type="compositionally biased region" description="Polar residues" evidence="1">
    <location>
        <begin position="144"/>
        <end position="158"/>
    </location>
</feature>
<dbReference type="EnsemblPlants" id="KRH12009">
    <property type="protein sequence ID" value="KRH12009"/>
    <property type="gene ID" value="GLYMA_15G145500"/>
</dbReference>
<gene>
    <name evidence="2" type="ORF">GLYMA_15G145500</name>
</gene>
<dbReference type="Proteomes" id="UP000008827">
    <property type="component" value="Chromosome 15"/>
</dbReference>
<dbReference type="Gramene" id="KRH12009">
    <property type="protein sequence ID" value="KRH12009"/>
    <property type="gene ID" value="GLYMA_15G145500"/>
</dbReference>
<sequence>MSISGGAVVAGGNMGRSHLYLGENRVYYPPPLRKYREEQEHEEEQRSTLSENRPGSSSDCSVSSSGTTCDVSNLCRFLEHTTPHVPAQYCRVKECDSESSRETSRDSSNGCSDEKRTKSVHGTWNQPNSSDASNHSSKRVSLRSKPSTSDETESSNPPGQLIFEYFEHEIPYNREPLADKIADLACQFPELKTYRSCDLSPANWVSLAWYPIYRIPTGPTLESMSACFLTFHSLSTALQNMYCCLCLVGTCHPSYHYQSFKLAFHKLKASVWDLDEVSEGQKADSLLRAADNFQFASSL</sequence>
<feature type="compositionally biased region" description="Low complexity" evidence="1">
    <location>
        <begin position="55"/>
        <end position="66"/>
    </location>
</feature>
<evidence type="ECO:0000313" key="4">
    <source>
        <dbReference type="Proteomes" id="UP000008827"/>
    </source>
</evidence>
<keyword evidence="4" id="KW-1185">Reference proteome</keyword>
<feature type="region of interest" description="Disordered" evidence="1">
    <location>
        <begin position="93"/>
        <end position="159"/>
    </location>
</feature>
<protein>
    <submittedName>
        <fullName evidence="2 3">Uncharacterized protein</fullName>
    </submittedName>
</protein>
<accession>A0A0R0G9I0</accession>
<dbReference type="InterPro" id="IPR008507">
    <property type="entry name" value="DUF789"/>
</dbReference>
<dbReference type="AlphaFoldDB" id="A0A0R0G9I0"/>
<reference evidence="3" key="2">
    <citation type="submission" date="2018-02" db="UniProtKB">
        <authorList>
            <consortium name="EnsemblPlants"/>
        </authorList>
    </citation>
    <scope>IDENTIFICATION</scope>
    <source>
        <strain evidence="3">Williams 82</strain>
    </source>
</reference>
<dbReference type="PANTHER" id="PTHR31343">
    <property type="entry name" value="T15D22.8"/>
    <property type="match status" value="1"/>
</dbReference>
<feature type="region of interest" description="Disordered" evidence="1">
    <location>
        <begin position="36"/>
        <end position="66"/>
    </location>
</feature>
<evidence type="ECO:0000313" key="2">
    <source>
        <dbReference type="EMBL" id="KRH12009.1"/>
    </source>
</evidence>
<dbReference type="Pfam" id="PF05623">
    <property type="entry name" value="DUF789"/>
    <property type="match status" value="1"/>
</dbReference>
<feature type="compositionally biased region" description="Basic and acidic residues" evidence="1">
    <location>
        <begin position="93"/>
        <end position="105"/>
    </location>
</feature>
<dbReference type="EMBL" id="CM000848">
    <property type="protein sequence ID" value="KRH12009.1"/>
    <property type="molecule type" value="Genomic_DNA"/>
</dbReference>
<dbReference type="PANTHER" id="PTHR31343:SF8">
    <property type="entry name" value="OS07G0246600 PROTEIN"/>
    <property type="match status" value="1"/>
</dbReference>